<reference evidence="2 3" key="1">
    <citation type="submission" date="2019-06" db="EMBL/GenBank/DDBJ databases">
        <title>Complete genome of Shewanella marisflavi ECSMB14101, a mussel settlement-inducing bacterium isolated from East China Sea.</title>
        <authorList>
            <person name="Yang J."/>
            <person name="Liang X."/>
            <person name="Chang R."/>
            <person name="Peng L."/>
        </authorList>
    </citation>
    <scope>NUCLEOTIDE SEQUENCE [LARGE SCALE GENOMIC DNA]</scope>
    <source>
        <strain evidence="2 3">ECSMB14101</strain>
    </source>
</reference>
<sequence>MRYPFSLALLIAFLLTGCADSPALSEKESQAQSQVQVQTQVQAQTEQQELGVMVLALQQAIATPSAEHLEVIARYGTDSRYYVMIRGWLVQQLSGLESQLAAHGDQAPEALRAQAEHLKAAIRRIDLE</sequence>
<evidence type="ECO:0000313" key="2">
    <source>
        <dbReference type="EMBL" id="QDF74055.1"/>
    </source>
</evidence>
<feature type="chain" id="PRO_5045540528" description="DUF4296 domain-containing protein" evidence="1">
    <location>
        <begin position="20"/>
        <end position="128"/>
    </location>
</feature>
<proteinExistence type="predicted"/>
<name>A0ABX5WI48_9GAMM</name>
<keyword evidence="1" id="KW-0732">Signal</keyword>
<organism evidence="2 3">
    <name type="scientific">Shewanella marisflavi</name>
    <dbReference type="NCBI Taxonomy" id="260364"/>
    <lineage>
        <taxon>Bacteria</taxon>
        <taxon>Pseudomonadati</taxon>
        <taxon>Pseudomonadota</taxon>
        <taxon>Gammaproteobacteria</taxon>
        <taxon>Alteromonadales</taxon>
        <taxon>Shewanellaceae</taxon>
        <taxon>Shewanella</taxon>
    </lineage>
</organism>
<evidence type="ECO:0008006" key="4">
    <source>
        <dbReference type="Google" id="ProtNLM"/>
    </source>
</evidence>
<feature type="signal peptide" evidence="1">
    <location>
        <begin position="1"/>
        <end position="19"/>
    </location>
</feature>
<dbReference type="PROSITE" id="PS51257">
    <property type="entry name" value="PROKAR_LIPOPROTEIN"/>
    <property type="match status" value="1"/>
</dbReference>
<gene>
    <name evidence="2" type="ORF">FGA12_02140</name>
</gene>
<dbReference type="EMBL" id="CP041153">
    <property type="protein sequence ID" value="QDF74055.1"/>
    <property type="molecule type" value="Genomic_DNA"/>
</dbReference>
<evidence type="ECO:0000313" key="3">
    <source>
        <dbReference type="Proteomes" id="UP000318758"/>
    </source>
</evidence>
<keyword evidence="3" id="KW-1185">Reference proteome</keyword>
<accession>A0ABX5WI48</accession>
<protein>
    <recommendedName>
        <fullName evidence="4">DUF4296 domain-containing protein</fullName>
    </recommendedName>
</protein>
<dbReference type="RefSeq" id="WP_033539011.1">
    <property type="nucleotide sequence ID" value="NZ_CP041153.1"/>
</dbReference>
<dbReference type="Proteomes" id="UP000318758">
    <property type="component" value="Chromosome"/>
</dbReference>
<evidence type="ECO:0000256" key="1">
    <source>
        <dbReference type="SAM" id="SignalP"/>
    </source>
</evidence>